<sequence>MGSTLVGVRFPPDELAALDGWIDAQGDSLSRPEAVRRIVAKAIARL</sequence>
<reference evidence="2" key="1">
    <citation type="journal article" date="2019" name="Int. J. Syst. Evol. Microbiol.">
        <title>The Global Catalogue of Microorganisms (GCM) 10K type strain sequencing project: providing services to taxonomists for standard genome sequencing and annotation.</title>
        <authorList>
            <consortium name="The Broad Institute Genomics Platform"/>
            <consortium name="The Broad Institute Genome Sequencing Center for Infectious Disease"/>
            <person name="Wu L."/>
            <person name="Ma J."/>
        </authorList>
    </citation>
    <scope>NUCLEOTIDE SEQUENCE [LARGE SCALE GENOMIC DNA]</scope>
    <source>
        <strain evidence="2">CGMCC 1.12449</strain>
    </source>
</reference>
<comment type="caution">
    <text evidence="1">The sequence shown here is derived from an EMBL/GenBank/DDBJ whole genome shotgun (WGS) entry which is preliminary data.</text>
</comment>
<dbReference type="Proteomes" id="UP001597215">
    <property type="component" value="Unassembled WGS sequence"/>
</dbReference>
<evidence type="ECO:0000313" key="2">
    <source>
        <dbReference type="Proteomes" id="UP001597215"/>
    </source>
</evidence>
<name>A0ABW4MIH3_9SPHN</name>
<proteinExistence type="predicted"/>
<dbReference type="EMBL" id="JBHUEL010000011">
    <property type="protein sequence ID" value="MFD1767981.1"/>
    <property type="molecule type" value="Genomic_DNA"/>
</dbReference>
<organism evidence="1 2">
    <name type="scientific">Sphingorhabdus buctiana</name>
    <dbReference type="NCBI Taxonomy" id="1508805"/>
    <lineage>
        <taxon>Bacteria</taxon>
        <taxon>Pseudomonadati</taxon>
        <taxon>Pseudomonadota</taxon>
        <taxon>Alphaproteobacteria</taxon>
        <taxon>Sphingomonadales</taxon>
        <taxon>Sphingomonadaceae</taxon>
        <taxon>Sphingorhabdus</taxon>
    </lineage>
</organism>
<keyword evidence="2" id="KW-1185">Reference proteome</keyword>
<accession>A0ABW4MIH3</accession>
<evidence type="ECO:0000313" key="1">
    <source>
        <dbReference type="EMBL" id="MFD1767981.1"/>
    </source>
</evidence>
<protein>
    <recommendedName>
        <fullName evidence="3">Ribbon-helix-helix protein, CopG family</fullName>
    </recommendedName>
</protein>
<gene>
    <name evidence="1" type="ORF">ACFSAG_14130</name>
</gene>
<evidence type="ECO:0008006" key="3">
    <source>
        <dbReference type="Google" id="ProtNLM"/>
    </source>
</evidence>
<dbReference type="RefSeq" id="WP_381516089.1">
    <property type="nucleotide sequence ID" value="NZ_JBHUEL010000011.1"/>
</dbReference>